<sequence length="63" mass="7286">MVETTPQNVQEALQGLFRATMNLPAAAHHCGMTQREMKMAFREFIKYHDVCYNTPDEQLELSL</sequence>
<organism evidence="1 2">
    <name type="scientific">Synechococcus phage S-H34</name>
    <dbReference type="NCBI Taxonomy" id="2718942"/>
    <lineage>
        <taxon>Viruses</taxon>
        <taxon>Duplodnaviria</taxon>
        <taxon>Heunggongvirae</taxon>
        <taxon>Uroviricota</taxon>
        <taxon>Caudoviricetes</taxon>
        <taxon>Pantevenvirales</taxon>
        <taxon>Kyanoviridae</taxon>
        <taxon>Makaravirus</taxon>
        <taxon>Makaravirus thirtyfour</taxon>
    </lineage>
</organism>
<keyword evidence="2" id="KW-1185">Reference proteome</keyword>
<dbReference type="GeneID" id="77946963"/>
<accession>A0A6G8R6S6</accession>
<name>A0A6G8R6S6_9CAUD</name>
<dbReference type="KEGG" id="vg:77946963"/>
<proteinExistence type="predicted"/>
<dbReference type="RefSeq" id="YP_010670753.1">
    <property type="nucleotide sequence ID" value="NC_070965.1"/>
</dbReference>
<reference evidence="1 2" key="1">
    <citation type="submission" date="2020-03" db="EMBL/GenBank/DDBJ databases">
        <title>The Isolation and Genome Sequence of a Novel Cyanophage S-H34 from the Huanghai Sea, China.</title>
        <authorList>
            <person name="Jiang T."/>
        </authorList>
    </citation>
    <scope>NUCLEOTIDE SEQUENCE [LARGE SCALE GENOMIC DNA]</scope>
</reference>
<dbReference type="Proteomes" id="UP000501900">
    <property type="component" value="Genome"/>
</dbReference>
<protein>
    <submittedName>
        <fullName evidence="1">Uncharacterized protein</fullName>
    </submittedName>
</protein>
<evidence type="ECO:0000313" key="2">
    <source>
        <dbReference type="Proteomes" id="UP000501900"/>
    </source>
</evidence>
<evidence type="ECO:0000313" key="1">
    <source>
        <dbReference type="EMBL" id="QIN97085.1"/>
    </source>
</evidence>
<dbReference type="EMBL" id="MT162467">
    <property type="protein sequence ID" value="QIN97085.1"/>
    <property type="molecule type" value="Genomic_DNA"/>
</dbReference>